<sequence>MQKYKFTEEQMKDRNKSIDTPFNKFDIRILKYIAKFDEVKLDDIKKIFSKIEGVEYHISKLSKNLLISSGTIKNEHTGASRPNNIYSITSLGKARLQEYKSINREKRWVYFFKSVFIPIIVAITTTVITTMLLG</sequence>
<dbReference type="EMBL" id="JMMZ01000035">
    <property type="protein sequence ID" value="OEU38778.1"/>
    <property type="molecule type" value="Genomic_DNA"/>
</dbReference>
<comment type="caution">
    <text evidence="2">The sequence shown here is derived from an EMBL/GenBank/DDBJ whole genome shotgun (WGS) entry which is preliminary data.</text>
</comment>
<reference evidence="2 3" key="1">
    <citation type="journal article" date="2016" name="Appl. Microbiol. Biotechnol.">
        <title>Adhesion of the genome-sequenced Lactococcus lactis subsp. cremoris IBB477 strain is mediated by specific molecular determinants.</title>
        <authorList>
            <person name="Radziwill-Bienkowska J.M."/>
            <person name="Le D.T."/>
            <person name="Szczesny P."/>
            <person name="Duviau M.P."/>
            <person name="Aleksandrzak-Piekarczyk T."/>
            <person name="Loubiere P."/>
            <person name="Mercier-Bonin M."/>
            <person name="Bardowski J.K."/>
            <person name="Kowalczyk M."/>
        </authorList>
    </citation>
    <scope>NUCLEOTIDE SEQUENCE [LARGE SCALE GENOMIC DNA]</scope>
    <source>
        <strain evidence="2 3">IBB477</strain>
    </source>
</reference>
<evidence type="ECO:0000256" key="1">
    <source>
        <dbReference type="SAM" id="Phobius"/>
    </source>
</evidence>
<dbReference type="InterPro" id="IPR036388">
    <property type="entry name" value="WH-like_DNA-bd_sf"/>
</dbReference>
<dbReference type="RefSeq" id="WP_075070654.1">
    <property type="nucleotide sequence ID" value="NZ_CM007353.1"/>
</dbReference>
<name>A0A1E7G1E3_LACLC</name>
<dbReference type="AlphaFoldDB" id="A0A1E7G1E3"/>
<feature type="transmembrane region" description="Helical" evidence="1">
    <location>
        <begin position="110"/>
        <end position="133"/>
    </location>
</feature>
<keyword evidence="1" id="KW-1133">Transmembrane helix</keyword>
<keyword evidence="1" id="KW-0472">Membrane</keyword>
<gene>
    <name evidence="2" type="ORF">AJ89_13425</name>
</gene>
<dbReference type="Proteomes" id="UP000176236">
    <property type="component" value="Chromosome"/>
</dbReference>
<accession>A0A1E7G1E3</accession>
<dbReference type="Gene3D" id="1.10.10.10">
    <property type="entry name" value="Winged helix-like DNA-binding domain superfamily/Winged helix DNA-binding domain"/>
    <property type="match status" value="1"/>
</dbReference>
<evidence type="ECO:0000313" key="2">
    <source>
        <dbReference type="EMBL" id="OEU38778.1"/>
    </source>
</evidence>
<keyword evidence="1" id="KW-0812">Transmembrane</keyword>
<protein>
    <submittedName>
        <fullName evidence="2">Uncharacterized protein</fullName>
    </submittedName>
</protein>
<organism evidence="2 3">
    <name type="scientific">Lactococcus cremoris subsp. cremoris IBB477</name>
    <dbReference type="NCBI Taxonomy" id="1449093"/>
    <lineage>
        <taxon>Bacteria</taxon>
        <taxon>Bacillati</taxon>
        <taxon>Bacillota</taxon>
        <taxon>Bacilli</taxon>
        <taxon>Lactobacillales</taxon>
        <taxon>Streptococcaceae</taxon>
        <taxon>Lactococcus</taxon>
        <taxon>Lactococcus cremoris subsp. cremoris</taxon>
    </lineage>
</organism>
<evidence type="ECO:0000313" key="3">
    <source>
        <dbReference type="Proteomes" id="UP000176236"/>
    </source>
</evidence>
<proteinExistence type="predicted"/>